<gene>
    <name evidence="2" type="ORF">SAMN05444266_106505</name>
</gene>
<sequence>MKQLSVLCYLLLLPAFLFAQDTTDLWLKAKQDPNLGSHKFLELKYHTGVHIYEGDELKSALDGGYHSFELRLGWQSAGRQNWQRVFNCPSYGLGFYTGNIGDPRELGNPSGLYGFFYAPIHRRPKHHFVAGLSLGVTYDLAPYDSVKNPSNDAIGSKVDVYFNLDVGGVWKISNIFDIVYGLDITHFSNGRTHTPNMGLNMVGANIGLRYNYNSIAKVFRQQIDSNYTAPRRPTYILKPVYPVKHYHQLALYGALGFVQLSSDYGIKATYTTASLVLDYSYRYSNFGSFGAGLDGFYDASLGYVYTDRYGTASTTDKMLFAIHGSHMLHISRFEIITQAGAYLAQRDDQKGKWFLRVGLRYNINKRGFLQVGLKTLNGGAADWIEWGGGGKYQFGLRP</sequence>
<organism evidence="2 3">
    <name type="scientific">Chitinophaga jiangningensis</name>
    <dbReference type="NCBI Taxonomy" id="1419482"/>
    <lineage>
        <taxon>Bacteria</taxon>
        <taxon>Pseudomonadati</taxon>
        <taxon>Bacteroidota</taxon>
        <taxon>Chitinophagia</taxon>
        <taxon>Chitinophagales</taxon>
        <taxon>Chitinophagaceae</taxon>
        <taxon>Chitinophaga</taxon>
    </lineage>
</organism>
<feature type="chain" id="PRO_5012952134" evidence="1">
    <location>
        <begin position="20"/>
        <end position="398"/>
    </location>
</feature>
<evidence type="ECO:0000313" key="2">
    <source>
        <dbReference type="EMBL" id="SHM14084.1"/>
    </source>
</evidence>
<dbReference type="EMBL" id="FRBL01000006">
    <property type="protein sequence ID" value="SHM14084.1"/>
    <property type="molecule type" value="Genomic_DNA"/>
</dbReference>
<dbReference type="InterPro" id="IPR018550">
    <property type="entry name" value="Lipid-A_deacylase-rel"/>
</dbReference>
<reference evidence="2 3" key="1">
    <citation type="submission" date="2016-11" db="EMBL/GenBank/DDBJ databases">
        <authorList>
            <person name="Jaros S."/>
            <person name="Januszkiewicz K."/>
            <person name="Wedrychowicz H."/>
        </authorList>
    </citation>
    <scope>NUCLEOTIDE SEQUENCE [LARGE SCALE GENOMIC DNA]</scope>
    <source>
        <strain evidence="2 3">DSM 27406</strain>
    </source>
</reference>
<dbReference type="STRING" id="1419482.SAMN05444266_106505"/>
<dbReference type="Pfam" id="PF09411">
    <property type="entry name" value="PagL"/>
    <property type="match status" value="1"/>
</dbReference>
<name>A0A1M7GCH3_9BACT</name>
<evidence type="ECO:0000256" key="1">
    <source>
        <dbReference type="SAM" id="SignalP"/>
    </source>
</evidence>
<dbReference type="RefSeq" id="WP_073083757.1">
    <property type="nucleotide sequence ID" value="NZ_FRBL01000006.1"/>
</dbReference>
<evidence type="ECO:0000313" key="3">
    <source>
        <dbReference type="Proteomes" id="UP000184420"/>
    </source>
</evidence>
<keyword evidence="1" id="KW-0732">Signal</keyword>
<proteinExistence type="predicted"/>
<protein>
    <submittedName>
        <fullName evidence="2">Lipid A 3-O-deacylase (PagL)</fullName>
    </submittedName>
</protein>
<feature type="signal peptide" evidence="1">
    <location>
        <begin position="1"/>
        <end position="19"/>
    </location>
</feature>
<dbReference type="Proteomes" id="UP000184420">
    <property type="component" value="Unassembled WGS sequence"/>
</dbReference>
<dbReference type="OrthoDB" id="627554at2"/>
<accession>A0A1M7GCH3</accession>
<keyword evidence="3" id="KW-1185">Reference proteome</keyword>
<dbReference type="AlphaFoldDB" id="A0A1M7GCH3"/>
<dbReference type="Gene3D" id="2.40.160.20">
    <property type="match status" value="1"/>
</dbReference>